<dbReference type="AlphaFoldDB" id="A0A6S7BCX3"/>
<reference evidence="8 9" key="1">
    <citation type="submission" date="2020-04" db="EMBL/GenBank/DDBJ databases">
        <authorList>
            <person name="De Canck E."/>
        </authorList>
    </citation>
    <scope>NUCLEOTIDE SEQUENCE [LARGE SCALE GENOMIC DNA]</scope>
    <source>
        <strain evidence="8 9">LMG 28614</strain>
    </source>
</reference>
<feature type="region of interest" description="Disordered" evidence="4">
    <location>
        <begin position="47"/>
        <end position="70"/>
    </location>
</feature>
<sequence>MLQVVTEHYDISAPWQPGLPPARAHLSNAKQSPDQCKIRRITRRTNPTTRKAFRPSIPSQTGVKQPGARQSQYVRGVRVKQWTIRQRILCSFGIVLIVMLAMAIVTFEQLGGIDRDAKSQQQDSMPGLYYATAMRAAWFENYSVTQRLIYIDADPDTVKRDTTRLQETQQALQKLLNDYSATIFREVDRELFNDFRQQHAQYLPIQMTLLNALPASKDNAARIFSTQLTPIWETGRLSVRKLVENNKSYADQSADSIRNSVETTRIVLLVMLLLAAAVAVLAGYWLLRAVTTPMAKVLQVVDVMRTGDLTQRLQLNRADEIGALEAGFNRMTDELTALVGQAQKSAVQVTTSVTEIAATSREQQATANETAANTTEIGATSREIFATSRDLLRTMNEVSEVASQSAALAGTGHAGLTRMEETMRLVMEAAGSVNAKLAILNEKASNINQVVATITKVADQTNLLSLNAAIEAEKAGEYGRGFAVVATEIRRLADQTAVATYDIEQMVKEIQSAVAAGVMGMDKFSEEVRRGMLDVQNVGGHLTQIIQQVQQLAPRFSLVNEGMQTQATGAEQITQALTQLSEAAQQTAESLRQSTQAIDDLTHVANSLRTGVSRFKVLA</sequence>
<dbReference type="Pfam" id="PF00672">
    <property type="entry name" value="HAMP"/>
    <property type="match status" value="1"/>
</dbReference>
<dbReference type="PRINTS" id="PR00260">
    <property type="entry name" value="CHEMTRNSDUCR"/>
</dbReference>
<evidence type="ECO:0000256" key="4">
    <source>
        <dbReference type="SAM" id="MobiDB-lite"/>
    </source>
</evidence>
<feature type="compositionally biased region" description="Polar residues" evidence="4">
    <location>
        <begin position="57"/>
        <end position="70"/>
    </location>
</feature>
<keyword evidence="5" id="KW-0472">Membrane</keyword>
<keyword evidence="9" id="KW-1185">Reference proteome</keyword>
<dbReference type="PANTHER" id="PTHR32089">
    <property type="entry name" value="METHYL-ACCEPTING CHEMOTAXIS PROTEIN MCPB"/>
    <property type="match status" value="1"/>
</dbReference>
<dbReference type="Proteomes" id="UP000494365">
    <property type="component" value="Unassembled WGS sequence"/>
</dbReference>
<feature type="domain" description="HAMP" evidence="7">
    <location>
        <begin position="288"/>
        <end position="340"/>
    </location>
</feature>
<evidence type="ECO:0000259" key="6">
    <source>
        <dbReference type="PROSITE" id="PS50111"/>
    </source>
</evidence>
<dbReference type="CDD" id="cd06225">
    <property type="entry name" value="HAMP"/>
    <property type="match status" value="1"/>
</dbReference>
<comment type="similarity">
    <text evidence="2">Belongs to the methyl-accepting chemotaxis (MCP) protein family.</text>
</comment>
<dbReference type="InterPro" id="IPR004090">
    <property type="entry name" value="Chemotax_Me-accpt_rcpt"/>
</dbReference>
<dbReference type="InterPro" id="IPR003660">
    <property type="entry name" value="HAMP_dom"/>
</dbReference>
<dbReference type="SMART" id="SM00283">
    <property type="entry name" value="MA"/>
    <property type="match status" value="1"/>
</dbReference>
<dbReference type="PANTHER" id="PTHR32089:SF120">
    <property type="entry name" value="METHYL-ACCEPTING CHEMOTAXIS PROTEIN TLPQ"/>
    <property type="match status" value="1"/>
</dbReference>
<dbReference type="GO" id="GO:0007165">
    <property type="term" value="P:signal transduction"/>
    <property type="evidence" value="ECO:0007669"/>
    <property type="project" value="UniProtKB-KW"/>
</dbReference>
<dbReference type="PROSITE" id="PS50111">
    <property type="entry name" value="CHEMOTAXIS_TRANSDUC_2"/>
    <property type="match status" value="1"/>
</dbReference>
<dbReference type="InterPro" id="IPR024478">
    <property type="entry name" value="HlyB_4HB_MCP"/>
</dbReference>
<feature type="domain" description="Methyl-accepting transducer" evidence="6">
    <location>
        <begin position="345"/>
        <end position="581"/>
    </location>
</feature>
<evidence type="ECO:0000256" key="5">
    <source>
        <dbReference type="SAM" id="Phobius"/>
    </source>
</evidence>
<keyword evidence="5" id="KW-0812">Transmembrane</keyword>
<keyword evidence="1 3" id="KW-0807">Transducer</keyword>
<evidence type="ECO:0000256" key="1">
    <source>
        <dbReference type="ARBA" id="ARBA00023224"/>
    </source>
</evidence>
<evidence type="ECO:0000259" key="7">
    <source>
        <dbReference type="PROSITE" id="PS50885"/>
    </source>
</evidence>
<organism evidence="8 9">
    <name type="scientific">Paraburkholderia ultramafica</name>
    <dbReference type="NCBI Taxonomy" id="1544867"/>
    <lineage>
        <taxon>Bacteria</taxon>
        <taxon>Pseudomonadati</taxon>
        <taxon>Pseudomonadota</taxon>
        <taxon>Betaproteobacteria</taxon>
        <taxon>Burkholderiales</taxon>
        <taxon>Burkholderiaceae</taxon>
        <taxon>Paraburkholderia</taxon>
    </lineage>
</organism>
<name>A0A6S7BCX3_9BURK</name>
<dbReference type="SMART" id="SM00304">
    <property type="entry name" value="HAMP"/>
    <property type="match status" value="1"/>
</dbReference>
<proteinExistence type="inferred from homology"/>
<dbReference type="InterPro" id="IPR004089">
    <property type="entry name" value="MCPsignal_dom"/>
</dbReference>
<gene>
    <name evidence="8" type="ORF">LMG28614_02071</name>
</gene>
<dbReference type="GO" id="GO:0006935">
    <property type="term" value="P:chemotaxis"/>
    <property type="evidence" value="ECO:0007669"/>
    <property type="project" value="InterPro"/>
</dbReference>
<feature type="transmembrane region" description="Helical" evidence="5">
    <location>
        <begin position="88"/>
        <end position="107"/>
    </location>
</feature>
<accession>A0A6S7BCX3</accession>
<dbReference type="GO" id="GO:0016020">
    <property type="term" value="C:membrane"/>
    <property type="evidence" value="ECO:0007669"/>
    <property type="project" value="InterPro"/>
</dbReference>
<evidence type="ECO:0000256" key="3">
    <source>
        <dbReference type="PROSITE-ProRule" id="PRU00284"/>
    </source>
</evidence>
<keyword evidence="5" id="KW-1133">Transmembrane helix</keyword>
<dbReference type="Gene3D" id="1.10.287.950">
    <property type="entry name" value="Methyl-accepting chemotaxis protein"/>
    <property type="match status" value="1"/>
</dbReference>
<evidence type="ECO:0000256" key="2">
    <source>
        <dbReference type="ARBA" id="ARBA00029447"/>
    </source>
</evidence>
<dbReference type="Gene3D" id="6.10.340.10">
    <property type="match status" value="1"/>
</dbReference>
<dbReference type="PROSITE" id="PS50885">
    <property type="entry name" value="HAMP"/>
    <property type="match status" value="1"/>
</dbReference>
<dbReference type="Pfam" id="PF12729">
    <property type="entry name" value="4HB_MCP_1"/>
    <property type="match status" value="1"/>
</dbReference>
<dbReference type="GO" id="GO:0004888">
    <property type="term" value="F:transmembrane signaling receptor activity"/>
    <property type="evidence" value="ECO:0007669"/>
    <property type="project" value="InterPro"/>
</dbReference>
<evidence type="ECO:0008006" key="10">
    <source>
        <dbReference type="Google" id="ProtNLM"/>
    </source>
</evidence>
<dbReference type="Pfam" id="PF00015">
    <property type="entry name" value="MCPsignal"/>
    <property type="match status" value="1"/>
</dbReference>
<evidence type="ECO:0000313" key="8">
    <source>
        <dbReference type="EMBL" id="CAB3785188.1"/>
    </source>
</evidence>
<feature type="transmembrane region" description="Helical" evidence="5">
    <location>
        <begin position="266"/>
        <end position="287"/>
    </location>
</feature>
<evidence type="ECO:0000313" key="9">
    <source>
        <dbReference type="Proteomes" id="UP000494365"/>
    </source>
</evidence>
<dbReference type="EMBL" id="CADIKK010000008">
    <property type="protein sequence ID" value="CAB3785188.1"/>
    <property type="molecule type" value="Genomic_DNA"/>
</dbReference>
<dbReference type="SUPFAM" id="SSF58104">
    <property type="entry name" value="Methyl-accepting chemotaxis protein (MCP) signaling domain"/>
    <property type="match status" value="1"/>
</dbReference>
<protein>
    <recommendedName>
        <fullName evidence="10">Methyl-accepting chemotaxis protein WspA</fullName>
    </recommendedName>
</protein>